<dbReference type="EMBL" id="QGNW01000296">
    <property type="protein sequence ID" value="RVW78448.1"/>
    <property type="molecule type" value="Genomic_DNA"/>
</dbReference>
<evidence type="ECO:0000313" key="3">
    <source>
        <dbReference type="Proteomes" id="UP000288805"/>
    </source>
</evidence>
<reference evidence="2 3" key="1">
    <citation type="journal article" date="2018" name="PLoS Genet.">
        <title>Population sequencing reveals clonal diversity and ancestral inbreeding in the grapevine cultivar Chardonnay.</title>
        <authorList>
            <person name="Roach M.J."/>
            <person name="Johnson D.L."/>
            <person name="Bohlmann J."/>
            <person name="van Vuuren H.J."/>
            <person name="Jones S.J."/>
            <person name="Pretorius I.S."/>
            <person name="Schmidt S.A."/>
            <person name="Borneman A.R."/>
        </authorList>
    </citation>
    <scope>NUCLEOTIDE SEQUENCE [LARGE SCALE GENOMIC DNA]</scope>
    <source>
        <strain evidence="3">cv. Chardonnay</strain>
        <tissue evidence="2">Leaf</tissue>
    </source>
</reference>
<organism evidence="2 3">
    <name type="scientific">Vitis vinifera</name>
    <name type="common">Grape</name>
    <dbReference type="NCBI Taxonomy" id="29760"/>
    <lineage>
        <taxon>Eukaryota</taxon>
        <taxon>Viridiplantae</taxon>
        <taxon>Streptophyta</taxon>
        <taxon>Embryophyta</taxon>
        <taxon>Tracheophyta</taxon>
        <taxon>Spermatophyta</taxon>
        <taxon>Magnoliopsida</taxon>
        <taxon>eudicotyledons</taxon>
        <taxon>Gunneridae</taxon>
        <taxon>Pentapetalae</taxon>
        <taxon>rosids</taxon>
        <taxon>Vitales</taxon>
        <taxon>Vitaceae</taxon>
        <taxon>Viteae</taxon>
        <taxon>Vitis</taxon>
    </lineage>
</organism>
<protein>
    <recommendedName>
        <fullName evidence="4">Retrotransposon gag domain-containing protein</fullName>
    </recommendedName>
</protein>
<evidence type="ECO:0000313" key="2">
    <source>
        <dbReference type="EMBL" id="RVW78448.1"/>
    </source>
</evidence>
<dbReference type="AlphaFoldDB" id="A0A438H1V1"/>
<accession>A0A438H1V1</accession>
<name>A0A438H1V1_VITVI</name>
<evidence type="ECO:0000256" key="1">
    <source>
        <dbReference type="SAM" id="MobiDB-lite"/>
    </source>
</evidence>
<evidence type="ECO:0008006" key="4">
    <source>
        <dbReference type="Google" id="ProtNLM"/>
    </source>
</evidence>
<sequence length="274" mass="30788">MCGGDDHLAWKHLVSLETCRGLCIVKGSIFGAQSRLAFLDQSQRQVDQSIRLARPERGYSRPRSEDRWAAGLAALPQDSAQYDSAAPPPPLLNQSVPHPTPYALHSQTNATPLPVVTPIQESEDAHARVDRFEQKMKQMRVSDRAIDWNDFDGAPVASLLAQFRMLEIERYTSMGCLKIHLRSYSNASHHRTWNDLTQEFLRLFAFNTVIDISRRELEALRQRPENFRSLVQALYGIEEGIAKGLWPESSPTDSNGKKPSRGQRPGNVGAINSE</sequence>
<gene>
    <name evidence="2" type="ORF">CK203_051426</name>
</gene>
<dbReference type="Proteomes" id="UP000288805">
    <property type="component" value="Unassembled WGS sequence"/>
</dbReference>
<feature type="region of interest" description="Disordered" evidence="1">
    <location>
        <begin position="80"/>
        <end position="108"/>
    </location>
</feature>
<proteinExistence type="predicted"/>
<feature type="region of interest" description="Disordered" evidence="1">
    <location>
        <begin position="244"/>
        <end position="274"/>
    </location>
</feature>
<comment type="caution">
    <text evidence="2">The sequence shown here is derived from an EMBL/GenBank/DDBJ whole genome shotgun (WGS) entry which is preliminary data.</text>
</comment>